<evidence type="ECO:0008006" key="4">
    <source>
        <dbReference type="Google" id="ProtNLM"/>
    </source>
</evidence>
<accession>A0A2N5TZI1</accession>
<protein>
    <recommendedName>
        <fullName evidence="4">BZIP domain-containing protein</fullName>
    </recommendedName>
</protein>
<dbReference type="EMBL" id="PGCJ01000362">
    <property type="protein sequence ID" value="PLW30913.1"/>
    <property type="molecule type" value="Genomic_DNA"/>
</dbReference>
<feature type="region of interest" description="Disordered" evidence="1">
    <location>
        <begin position="151"/>
        <end position="208"/>
    </location>
</feature>
<feature type="region of interest" description="Disordered" evidence="1">
    <location>
        <begin position="80"/>
        <end position="112"/>
    </location>
</feature>
<evidence type="ECO:0000313" key="2">
    <source>
        <dbReference type="EMBL" id="PLW30913.1"/>
    </source>
</evidence>
<reference evidence="2 3" key="1">
    <citation type="submission" date="2017-11" db="EMBL/GenBank/DDBJ databases">
        <title>De novo assembly and phasing of dikaryotic genomes from two isolates of Puccinia coronata f. sp. avenae, the causal agent of oat crown rust.</title>
        <authorList>
            <person name="Miller M.E."/>
            <person name="Zhang Y."/>
            <person name="Omidvar V."/>
            <person name="Sperschneider J."/>
            <person name="Schwessinger B."/>
            <person name="Raley C."/>
            <person name="Palmer J.M."/>
            <person name="Garnica D."/>
            <person name="Upadhyaya N."/>
            <person name="Rathjen J."/>
            <person name="Taylor J.M."/>
            <person name="Park R.F."/>
            <person name="Dodds P.N."/>
            <person name="Hirsch C.D."/>
            <person name="Kianian S.F."/>
            <person name="Figueroa M."/>
        </authorList>
    </citation>
    <scope>NUCLEOTIDE SEQUENCE [LARGE SCALE GENOMIC DNA]</scope>
    <source>
        <strain evidence="2">12NC29</strain>
    </source>
</reference>
<name>A0A2N5TZI1_9BASI</name>
<comment type="caution">
    <text evidence="2">The sequence shown here is derived from an EMBL/GenBank/DDBJ whole genome shotgun (WGS) entry which is preliminary data.</text>
</comment>
<feature type="compositionally biased region" description="Polar residues" evidence="1">
    <location>
        <begin position="84"/>
        <end position="112"/>
    </location>
</feature>
<feature type="compositionally biased region" description="Polar residues" evidence="1">
    <location>
        <begin position="183"/>
        <end position="193"/>
    </location>
</feature>
<keyword evidence="3" id="KW-1185">Reference proteome</keyword>
<gene>
    <name evidence="2" type="ORF">PCANC_20326</name>
</gene>
<evidence type="ECO:0000313" key="3">
    <source>
        <dbReference type="Proteomes" id="UP000235388"/>
    </source>
</evidence>
<dbReference type="CDD" id="cd14688">
    <property type="entry name" value="bZIP_YAP"/>
    <property type="match status" value="1"/>
</dbReference>
<proteinExistence type="predicted"/>
<sequence length="308" mass="34183">MANHFTHLNRPINPVCQLAFPKQQSGSLSQRVSFDFDYAHPFSRQQYPLEDRSIRHPGANFSTLNLNLLSSRAFGDHLDLCHPGSQNVEGPRSSTKPSGPSEPAGSSQTDLSDVAAISQTAPEYNSKSCSCPPYFNANFNECILNFNHSGSCSADGSPPQSDGRPPTFTSLKSRDPHAADPGHQNQSETSQKNLRPEDRKSACPFDALPTGGTEEIAASCSHANLPGVSSSGQRSDKQKVKLWKRKITERRREQNKIHQRAFRKRREVMLKQKDVAMGHLKECLIRCQEAVGRQSETIKYLQERLGLV</sequence>
<evidence type="ECO:0000256" key="1">
    <source>
        <dbReference type="SAM" id="MobiDB-lite"/>
    </source>
</evidence>
<dbReference type="AlphaFoldDB" id="A0A2N5TZI1"/>
<dbReference type="Proteomes" id="UP000235388">
    <property type="component" value="Unassembled WGS sequence"/>
</dbReference>
<feature type="compositionally biased region" description="Polar residues" evidence="1">
    <location>
        <begin position="151"/>
        <end position="160"/>
    </location>
</feature>
<dbReference type="OrthoDB" id="2498987at2759"/>
<organism evidence="2 3">
    <name type="scientific">Puccinia coronata f. sp. avenae</name>
    <dbReference type="NCBI Taxonomy" id="200324"/>
    <lineage>
        <taxon>Eukaryota</taxon>
        <taxon>Fungi</taxon>
        <taxon>Dikarya</taxon>
        <taxon>Basidiomycota</taxon>
        <taxon>Pucciniomycotina</taxon>
        <taxon>Pucciniomycetes</taxon>
        <taxon>Pucciniales</taxon>
        <taxon>Pucciniaceae</taxon>
        <taxon>Puccinia</taxon>
    </lineage>
</organism>